<feature type="transmembrane region" description="Helical" evidence="6">
    <location>
        <begin position="325"/>
        <end position="347"/>
    </location>
</feature>
<feature type="domain" description="Major facilitator superfamily (MFS) profile" evidence="7">
    <location>
        <begin position="22"/>
        <end position="424"/>
    </location>
</feature>
<dbReference type="PANTHER" id="PTHR23505">
    <property type="entry name" value="SPINSTER"/>
    <property type="match status" value="1"/>
</dbReference>
<dbReference type="GO" id="GO:0016020">
    <property type="term" value="C:membrane"/>
    <property type="evidence" value="ECO:0007669"/>
    <property type="project" value="UniProtKB-SubCell"/>
</dbReference>
<dbReference type="InterPro" id="IPR011701">
    <property type="entry name" value="MFS"/>
</dbReference>
<evidence type="ECO:0000256" key="3">
    <source>
        <dbReference type="ARBA" id="ARBA00022692"/>
    </source>
</evidence>
<feature type="transmembrane region" description="Helical" evidence="6">
    <location>
        <begin position="398"/>
        <end position="417"/>
    </location>
</feature>
<feature type="transmembrane region" description="Helical" evidence="6">
    <location>
        <begin position="359"/>
        <end position="383"/>
    </location>
</feature>
<keyword evidence="5 6" id="KW-0472">Membrane</keyword>
<evidence type="ECO:0000256" key="4">
    <source>
        <dbReference type="ARBA" id="ARBA00022989"/>
    </source>
</evidence>
<feature type="transmembrane region" description="Helical" evidence="6">
    <location>
        <begin position="91"/>
        <end position="114"/>
    </location>
</feature>
<dbReference type="InterPro" id="IPR044770">
    <property type="entry name" value="MFS_spinster-like"/>
</dbReference>
<feature type="transmembrane region" description="Helical" evidence="6">
    <location>
        <begin position="58"/>
        <end position="79"/>
    </location>
</feature>
<dbReference type="EMBL" id="CAFBOS010000018">
    <property type="protein sequence ID" value="CAB4982742.1"/>
    <property type="molecule type" value="Genomic_DNA"/>
</dbReference>
<dbReference type="PROSITE" id="PS50850">
    <property type="entry name" value="MFS"/>
    <property type="match status" value="1"/>
</dbReference>
<keyword evidence="2" id="KW-0813">Transport</keyword>
<feature type="transmembrane region" description="Helical" evidence="6">
    <location>
        <begin position="265"/>
        <end position="288"/>
    </location>
</feature>
<proteinExistence type="predicted"/>
<evidence type="ECO:0000256" key="1">
    <source>
        <dbReference type="ARBA" id="ARBA00004141"/>
    </source>
</evidence>
<name>A0A6J7GBH7_9ZZZZ</name>
<dbReference type="Pfam" id="PF07690">
    <property type="entry name" value="MFS_1"/>
    <property type="match status" value="1"/>
</dbReference>
<evidence type="ECO:0000313" key="11">
    <source>
        <dbReference type="EMBL" id="CAB4982742.1"/>
    </source>
</evidence>
<dbReference type="SUPFAM" id="SSF103473">
    <property type="entry name" value="MFS general substrate transporter"/>
    <property type="match status" value="1"/>
</dbReference>
<dbReference type="CDD" id="cd17328">
    <property type="entry name" value="MFS_spinster_like"/>
    <property type="match status" value="1"/>
</dbReference>
<dbReference type="InterPro" id="IPR036259">
    <property type="entry name" value="MFS_trans_sf"/>
</dbReference>
<evidence type="ECO:0000256" key="5">
    <source>
        <dbReference type="ARBA" id="ARBA00023136"/>
    </source>
</evidence>
<evidence type="ECO:0000313" key="8">
    <source>
        <dbReference type="EMBL" id="CAB4738991.1"/>
    </source>
</evidence>
<dbReference type="AlphaFoldDB" id="A0A6J7GBH7"/>
<organism evidence="10">
    <name type="scientific">freshwater metagenome</name>
    <dbReference type="NCBI Taxonomy" id="449393"/>
    <lineage>
        <taxon>unclassified sequences</taxon>
        <taxon>metagenomes</taxon>
        <taxon>ecological metagenomes</taxon>
    </lineage>
</organism>
<keyword evidence="3 6" id="KW-0812">Transmembrane</keyword>
<dbReference type="EMBL" id="CAFABA010000016">
    <property type="protein sequence ID" value="CAB4819452.1"/>
    <property type="molecule type" value="Genomic_DNA"/>
</dbReference>
<sequence length="430" mass="44692">MPRHAILREVSARLWGTYGRRPLVVLCLVAFVDAVDRGILPGVLSDVQDDLGFSDFQAGLLGTAFVLASFVVVVPAGYLADRTARTKTIAIVLASWGVLSMVTATVTGFAQFLAVRALLGVGETVDNPASQSLIADYYPAQSRGRAYAWQRAAPLFGTAIGTAIGGLVAALTSWRWAFVLVGMPGSIVAILCWRLPQPERGESDGAVASGGEARRARDDVRAVLAVLALRALMTGTAIASGALAGIGFWAPSFYDRHTSLSKDQAAGIVGGLILLGAIAGTLIGGSLLGHLAGRHRSAAMRLTAMTQSIGGVALLIVFLDVPLGVRIVMSFIGTAFVVAGFPALNALTAGLVPAPLRGMAFSVTGFFTALAGAASPLLIGFLADRFEYTVDGEVKGDLARAFLLVTPLLFVGAGVLWRGRDLTEEPTAAT</sequence>
<dbReference type="EMBL" id="CAFBMH010000032">
    <property type="protein sequence ID" value="CAB4905651.1"/>
    <property type="molecule type" value="Genomic_DNA"/>
</dbReference>
<protein>
    <submittedName>
        <fullName evidence="10">Unannotated protein</fullName>
    </submittedName>
</protein>
<accession>A0A6J7GBH7</accession>
<dbReference type="PANTHER" id="PTHR23505:SF79">
    <property type="entry name" value="PROTEIN SPINSTER"/>
    <property type="match status" value="1"/>
</dbReference>
<dbReference type="GO" id="GO:0022857">
    <property type="term" value="F:transmembrane transporter activity"/>
    <property type="evidence" value="ECO:0007669"/>
    <property type="project" value="InterPro"/>
</dbReference>
<reference evidence="10" key="1">
    <citation type="submission" date="2020-05" db="EMBL/GenBank/DDBJ databases">
        <authorList>
            <person name="Chiriac C."/>
            <person name="Salcher M."/>
            <person name="Ghai R."/>
            <person name="Kavagutti S V."/>
        </authorList>
    </citation>
    <scope>NUCLEOTIDE SEQUENCE</scope>
</reference>
<feature type="transmembrane region" description="Helical" evidence="6">
    <location>
        <begin position="222"/>
        <end position="250"/>
    </location>
</feature>
<gene>
    <name evidence="8" type="ORF">UFOPK2754_01024</name>
    <name evidence="9" type="ORF">UFOPK3139_00606</name>
    <name evidence="10" type="ORF">UFOPK3543_01121</name>
    <name evidence="11" type="ORF">UFOPK3967_00463</name>
</gene>
<dbReference type="Gene3D" id="1.20.1250.20">
    <property type="entry name" value="MFS general substrate transporter like domains"/>
    <property type="match status" value="1"/>
</dbReference>
<evidence type="ECO:0000313" key="9">
    <source>
        <dbReference type="EMBL" id="CAB4819452.1"/>
    </source>
</evidence>
<dbReference type="InterPro" id="IPR020846">
    <property type="entry name" value="MFS_dom"/>
</dbReference>
<comment type="subcellular location">
    <subcellularLocation>
        <location evidence="1">Membrane</location>
        <topology evidence="1">Multi-pass membrane protein</topology>
    </subcellularLocation>
</comment>
<dbReference type="EMBL" id="CAEZYR010000029">
    <property type="protein sequence ID" value="CAB4738991.1"/>
    <property type="molecule type" value="Genomic_DNA"/>
</dbReference>
<evidence type="ECO:0000256" key="2">
    <source>
        <dbReference type="ARBA" id="ARBA00022448"/>
    </source>
</evidence>
<evidence type="ECO:0000256" key="6">
    <source>
        <dbReference type="SAM" id="Phobius"/>
    </source>
</evidence>
<evidence type="ECO:0000313" key="10">
    <source>
        <dbReference type="EMBL" id="CAB4905651.1"/>
    </source>
</evidence>
<evidence type="ECO:0000259" key="7">
    <source>
        <dbReference type="PROSITE" id="PS50850"/>
    </source>
</evidence>
<keyword evidence="4 6" id="KW-1133">Transmembrane helix</keyword>